<accession>A0A0L7RAK2</accession>
<proteinExistence type="predicted"/>
<name>A0A0L7RAK2_9HYME</name>
<dbReference type="PANTHER" id="PTHR47326:SF1">
    <property type="entry name" value="HTH PSQ-TYPE DOMAIN-CONTAINING PROTEIN"/>
    <property type="match status" value="1"/>
</dbReference>
<dbReference type="AlphaFoldDB" id="A0A0L7RAK2"/>
<evidence type="ECO:0008006" key="3">
    <source>
        <dbReference type="Google" id="ProtNLM"/>
    </source>
</evidence>
<feature type="non-terminal residue" evidence="1">
    <location>
        <position position="1"/>
    </location>
</feature>
<dbReference type="EMBL" id="KQ414618">
    <property type="protein sequence ID" value="KOC67942.1"/>
    <property type="molecule type" value="Genomic_DNA"/>
</dbReference>
<evidence type="ECO:0000313" key="2">
    <source>
        <dbReference type="Proteomes" id="UP000053825"/>
    </source>
</evidence>
<sequence>STCARIVLDRMFKGRWIERRRTVEWSAGFSDLISLDFYLWGKLKSMVYHENPTR</sequence>
<protein>
    <recommendedName>
        <fullName evidence="3">Histone-lysine N-methyltransferase SETMAR</fullName>
    </recommendedName>
</protein>
<gene>
    <name evidence="1" type="ORF">WH47_12272</name>
</gene>
<dbReference type="PANTHER" id="PTHR47326">
    <property type="entry name" value="TRANSPOSABLE ELEMENT TC3 TRANSPOSASE-LIKE PROTEIN"/>
    <property type="match status" value="1"/>
</dbReference>
<keyword evidence="2" id="KW-1185">Reference proteome</keyword>
<organism evidence="1 2">
    <name type="scientific">Habropoda laboriosa</name>
    <dbReference type="NCBI Taxonomy" id="597456"/>
    <lineage>
        <taxon>Eukaryota</taxon>
        <taxon>Metazoa</taxon>
        <taxon>Ecdysozoa</taxon>
        <taxon>Arthropoda</taxon>
        <taxon>Hexapoda</taxon>
        <taxon>Insecta</taxon>
        <taxon>Pterygota</taxon>
        <taxon>Neoptera</taxon>
        <taxon>Endopterygota</taxon>
        <taxon>Hymenoptera</taxon>
        <taxon>Apocrita</taxon>
        <taxon>Aculeata</taxon>
        <taxon>Apoidea</taxon>
        <taxon>Anthophila</taxon>
        <taxon>Apidae</taxon>
        <taxon>Habropoda</taxon>
    </lineage>
</organism>
<reference evidence="1 2" key="1">
    <citation type="submission" date="2015-07" db="EMBL/GenBank/DDBJ databases">
        <title>The genome of Habropoda laboriosa.</title>
        <authorList>
            <person name="Pan H."/>
            <person name="Kapheim K."/>
        </authorList>
    </citation>
    <scope>NUCLEOTIDE SEQUENCE [LARGE SCALE GENOMIC DNA]</scope>
    <source>
        <strain evidence="1">0110345459</strain>
    </source>
</reference>
<dbReference type="Proteomes" id="UP000053825">
    <property type="component" value="Unassembled WGS sequence"/>
</dbReference>
<evidence type="ECO:0000313" key="1">
    <source>
        <dbReference type="EMBL" id="KOC67942.1"/>
    </source>
</evidence>